<dbReference type="Proteomes" id="UP000501690">
    <property type="component" value="Linkage Group LG2"/>
</dbReference>
<evidence type="ECO:0000313" key="2">
    <source>
        <dbReference type="EMBL" id="QCD81340.1"/>
    </source>
</evidence>
<reference evidence="2 3" key="1">
    <citation type="submission" date="2019-04" db="EMBL/GenBank/DDBJ databases">
        <title>An improved genome assembly and genetic linkage map for asparagus bean, Vigna unguiculata ssp. sesquipedialis.</title>
        <authorList>
            <person name="Xia Q."/>
            <person name="Zhang R."/>
            <person name="Dong Y."/>
        </authorList>
    </citation>
    <scope>NUCLEOTIDE SEQUENCE [LARGE SCALE GENOMIC DNA]</scope>
    <source>
        <tissue evidence="2">Leaf</tissue>
    </source>
</reference>
<name>A0A4D6KWX5_VIGUN</name>
<organism evidence="2 3">
    <name type="scientific">Vigna unguiculata</name>
    <name type="common">Cowpea</name>
    <dbReference type="NCBI Taxonomy" id="3917"/>
    <lineage>
        <taxon>Eukaryota</taxon>
        <taxon>Viridiplantae</taxon>
        <taxon>Streptophyta</taxon>
        <taxon>Embryophyta</taxon>
        <taxon>Tracheophyta</taxon>
        <taxon>Spermatophyta</taxon>
        <taxon>Magnoliopsida</taxon>
        <taxon>eudicotyledons</taxon>
        <taxon>Gunneridae</taxon>
        <taxon>Pentapetalae</taxon>
        <taxon>rosids</taxon>
        <taxon>fabids</taxon>
        <taxon>Fabales</taxon>
        <taxon>Fabaceae</taxon>
        <taxon>Papilionoideae</taxon>
        <taxon>50 kb inversion clade</taxon>
        <taxon>NPAAA clade</taxon>
        <taxon>indigoferoid/millettioid clade</taxon>
        <taxon>Phaseoleae</taxon>
        <taxon>Vigna</taxon>
    </lineage>
</organism>
<evidence type="ECO:0000313" key="3">
    <source>
        <dbReference type="Proteomes" id="UP000501690"/>
    </source>
</evidence>
<accession>A0A4D6KWX5</accession>
<feature type="compositionally biased region" description="Low complexity" evidence="1">
    <location>
        <begin position="86"/>
        <end position="95"/>
    </location>
</feature>
<feature type="compositionally biased region" description="Basic and acidic residues" evidence="1">
    <location>
        <begin position="76"/>
        <end position="85"/>
    </location>
</feature>
<sequence>MRIACKLGFSHADVRKGRTELESAPSSRRRRCDGGLGRGGAKSERSSSIPGRQILVGYGGATKEPRTRKTRTKEHSRKEKNEVETAARAPAAPSTVAASPAFKVVQTRVPGPAFVLVVSRRRGCGESFDFS</sequence>
<proteinExistence type="predicted"/>
<keyword evidence="3" id="KW-1185">Reference proteome</keyword>
<evidence type="ECO:0000256" key="1">
    <source>
        <dbReference type="SAM" id="MobiDB-lite"/>
    </source>
</evidence>
<protein>
    <submittedName>
        <fullName evidence="2">Uncharacterized protein</fullName>
    </submittedName>
</protein>
<dbReference type="AlphaFoldDB" id="A0A4D6KWX5"/>
<gene>
    <name evidence="2" type="ORF">DEO72_LG2g1665</name>
</gene>
<feature type="region of interest" description="Disordered" evidence="1">
    <location>
        <begin position="17"/>
        <end position="95"/>
    </location>
</feature>
<feature type="compositionally biased region" description="Basic residues" evidence="1">
    <location>
        <begin position="66"/>
        <end position="75"/>
    </location>
</feature>
<dbReference type="EMBL" id="CP039346">
    <property type="protein sequence ID" value="QCD81340.1"/>
    <property type="molecule type" value="Genomic_DNA"/>
</dbReference>